<evidence type="ECO:0000256" key="1">
    <source>
        <dbReference type="ARBA" id="ARBA00022801"/>
    </source>
</evidence>
<comment type="similarity">
    <text evidence="2">Belongs to the Nudix hydrolase family.</text>
</comment>
<evidence type="ECO:0000313" key="4">
    <source>
        <dbReference type="EMBL" id="CAI8055048.1"/>
    </source>
</evidence>
<dbReference type="CDD" id="cd18873">
    <property type="entry name" value="NUDIX_NadM_like"/>
    <property type="match status" value="1"/>
</dbReference>
<dbReference type="PRINTS" id="PR00502">
    <property type="entry name" value="NUDIXFAMILY"/>
</dbReference>
<dbReference type="EMBL" id="CASHTH010004237">
    <property type="protein sequence ID" value="CAI8055048.1"/>
    <property type="molecule type" value="Genomic_DNA"/>
</dbReference>
<keyword evidence="1 2" id="KW-0378">Hydrolase</keyword>
<evidence type="ECO:0000259" key="3">
    <source>
        <dbReference type="PROSITE" id="PS51462"/>
    </source>
</evidence>
<dbReference type="Gene3D" id="3.90.79.10">
    <property type="entry name" value="Nucleoside Triphosphate Pyrophosphohydrolase"/>
    <property type="match status" value="1"/>
</dbReference>
<evidence type="ECO:0000256" key="2">
    <source>
        <dbReference type="RuleBase" id="RU003476"/>
    </source>
</evidence>
<feature type="domain" description="Nudix hydrolase" evidence="3">
    <location>
        <begin position="6"/>
        <end position="138"/>
    </location>
</feature>
<proteinExistence type="inferred from homology"/>
<dbReference type="AlphaFoldDB" id="A0AA35TV63"/>
<gene>
    <name evidence="4" type="ORF">GBAR_LOCUS30042</name>
</gene>
<name>A0AA35TV63_GEOBA</name>
<keyword evidence="5" id="KW-1185">Reference proteome</keyword>
<reference evidence="4" key="1">
    <citation type="submission" date="2023-03" db="EMBL/GenBank/DDBJ databases">
        <authorList>
            <person name="Steffen K."/>
            <person name="Cardenas P."/>
        </authorList>
    </citation>
    <scope>NUCLEOTIDE SEQUENCE</scope>
</reference>
<comment type="caution">
    <text evidence="4">The sequence shown here is derived from an EMBL/GenBank/DDBJ whole genome shotgun (WGS) entry which is preliminary data.</text>
</comment>
<dbReference type="InterPro" id="IPR000086">
    <property type="entry name" value="NUDIX_hydrolase_dom"/>
</dbReference>
<dbReference type="GO" id="GO:0016787">
    <property type="term" value="F:hydrolase activity"/>
    <property type="evidence" value="ECO:0007669"/>
    <property type="project" value="UniProtKB-KW"/>
</dbReference>
<evidence type="ECO:0000313" key="5">
    <source>
        <dbReference type="Proteomes" id="UP001174909"/>
    </source>
</evidence>
<dbReference type="SUPFAM" id="SSF55811">
    <property type="entry name" value="Nudix"/>
    <property type="match status" value="1"/>
</dbReference>
<protein>
    <submittedName>
        <fullName evidence="4">ADP-ribose pyrophosphatase</fullName>
    </submittedName>
</protein>
<dbReference type="InterPro" id="IPR020476">
    <property type="entry name" value="Nudix_hydrolase"/>
</dbReference>
<dbReference type="Pfam" id="PF00293">
    <property type="entry name" value="NUDIX"/>
    <property type="match status" value="1"/>
</dbReference>
<dbReference type="InterPro" id="IPR020084">
    <property type="entry name" value="NUDIX_hydrolase_CS"/>
</dbReference>
<dbReference type="InterPro" id="IPR015797">
    <property type="entry name" value="NUDIX_hydrolase-like_dom_sf"/>
</dbReference>
<organism evidence="4 5">
    <name type="scientific">Geodia barretti</name>
    <name type="common">Barrett's horny sponge</name>
    <dbReference type="NCBI Taxonomy" id="519541"/>
    <lineage>
        <taxon>Eukaryota</taxon>
        <taxon>Metazoa</taxon>
        <taxon>Porifera</taxon>
        <taxon>Demospongiae</taxon>
        <taxon>Heteroscleromorpha</taxon>
        <taxon>Tetractinellida</taxon>
        <taxon>Astrophorina</taxon>
        <taxon>Geodiidae</taxon>
        <taxon>Geodia</taxon>
    </lineage>
</organism>
<accession>A0AA35TV63</accession>
<dbReference type="PROSITE" id="PS00893">
    <property type="entry name" value="NUDIX_BOX"/>
    <property type="match status" value="1"/>
</dbReference>
<dbReference type="PANTHER" id="PTHR43736">
    <property type="entry name" value="ADP-RIBOSE PYROPHOSPHATASE"/>
    <property type="match status" value="1"/>
</dbReference>
<dbReference type="Proteomes" id="UP001174909">
    <property type="component" value="Unassembled WGS sequence"/>
</dbReference>
<dbReference type="PANTHER" id="PTHR43736:SF4">
    <property type="entry name" value="SLR1690 PROTEIN"/>
    <property type="match status" value="1"/>
</dbReference>
<dbReference type="PROSITE" id="PS51462">
    <property type="entry name" value="NUDIX"/>
    <property type="match status" value="1"/>
</dbReference>
<sequence length="152" mass="16715">MFSYDYPRPAVTVDIVVCTGELSDVLLIQRKHAPFEGCWALPGGFIEMEETLEAAALRELEEETGVSDVALTEVGIFGAPFRDPRGRVITIAYAAVIEEPTRNVRAGSDASAAAWFSTALFDQTCESNPTLKRPKLAFDHAEIIRKALEKLK</sequence>